<feature type="domain" description="C2H2-type" evidence="5">
    <location>
        <begin position="247"/>
        <end position="274"/>
    </location>
</feature>
<dbReference type="Proteomes" id="UP000549394">
    <property type="component" value="Unassembled WGS sequence"/>
</dbReference>
<dbReference type="GO" id="GO:0005634">
    <property type="term" value="C:nucleus"/>
    <property type="evidence" value="ECO:0007669"/>
    <property type="project" value="UniProtKB-SubCell"/>
</dbReference>
<dbReference type="PROSITE" id="PS50280">
    <property type="entry name" value="SET"/>
    <property type="match status" value="1"/>
</dbReference>
<evidence type="ECO:0000256" key="3">
    <source>
        <dbReference type="PROSITE-ProRule" id="PRU00042"/>
    </source>
</evidence>
<comment type="caution">
    <text evidence="7">The sequence shown here is derived from an EMBL/GenBank/DDBJ whole genome shotgun (WGS) entry which is preliminary data.</text>
</comment>
<dbReference type="PROSITE" id="PS50157">
    <property type="entry name" value="ZINC_FINGER_C2H2_2"/>
    <property type="match status" value="2"/>
</dbReference>
<feature type="region of interest" description="Disordered" evidence="4">
    <location>
        <begin position="158"/>
        <end position="181"/>
    </location>
</feature>
<dbReference type="Gene3D" id="2.170.270.10">
    <property type="entry name" value="SET domain"/>
    <property type="match status" value="1"/>
</dbReference>
<dbReference type="Pfam" id="PF00096">
    <property type="entry name" value="zf-C2H2"/>
    <property type="match status" value="1"/>
</dbReference>
<dbReference type="InterPro" id="IPR036236">
    <property type="entry name" value="Znf_C2H2_sf"/>
</dbReference>
<keyword evidence="3" id="KW-0479">Metal-binding</keyword>
<dbReference type="OrthoDB" id="5814089at2759"/>
<dbReference type="InterPro" id="IPR052296">
    <property type="entry name" value="TR-Histone_Methyltrans"/>
</dbReference>
<keyword evidence="2" id="KW-0539">Nucleus</keyword>
<dbReference type="GO" id="GO:0006355">
    <property type="term" value="P:regulation of DNA-templated transcription"/>
    <property type="evidence" value="ECO:0007669"/>
    <property type="project" value="TreeGrafter"/>
</dbReference>
<dbReference type="SMART" id="SM00355">
    <property type="entry name" value="ZnF_C2H2"/>
    <property type="match status" value="3"/>
</dbReference>
<dbReference type="PANTHER" id="PTHR16516">
    <property type="entry name" value="AGAP007109-PA"/>
    <property type="match status" value="1"/>
</dbReference>
<dbReference type="InterPro" id="IPR013087">
    <property type="entry name" value="Znf_C2H2_type"/>
</dbReference>
<feature type="compositionally biased region" description="Pro residues" evidence="4">
    <location>
        <begin position="162"/>
        <end position="179"/>
    </location>
</feature>
<evidence type="ECO:0000256" key="2">
    <source>
        <dbReference type="ARBA" id="ARBA00023242"/>
    </source>
</evidence>
<protein>
    <submittedName>
        <fullName evidence="7">DgyrCDS11809</fullName>
    </submittedName>
</protein>
<proteinExistence type="predicted"/>
<gene>
    <name evidence="7" type="ORF">DGYR_LOCUS11142</name>
</gene>
<dbReference type="InterPro" id="IPR046341">
    <property type="entry name" value="SET_dom_sf"/>
</dbReference>
<reference evidence="7 8" key="1">
    <citation type="submission" date="2020-08" db="EMBL/GenBank/DDBJ databases">
        <authorList>
            <person name="Hejnol A."/>
        </authorList>
    </citation>
    <scope>NUCLEOTIDE SEQUENCE [LARGE SCALE GENOMIC DNA]</scope>
</reference>
<dbReference type="Pfam" id="PF21549">
    <property type="entry name" value="PRDM2_PR"/>
    <property type="match status" value="1"/>
</dbReference>
<dbReference type="Gene3D" id="3.30.160.60">
    <property type="entry name" value="Classic Zinc Finger"/>
    <property type="match status" value="1"/>
</dbReference>
<sequence length="315" mass="35252">MGVFTNASIPLGRLYGPIPTSIMLTDPASLIGHMTMDRRLNIHTVTVGNFQLNIDEFAEGVQAIEWVPYVQAARDDKEQNMEAYVKNNSLYFRTIKRIEANDELLVWFSEEYAKQLNIPKIEEGSRLECALCSSKFEYPYSYRSHVKFKCQASAKKKNVVPPASPSPPNNAVTPKPPLAPSNATPILPATLPMQTPMGVENTQILHAVSGMLKTNNPMVEKILSCASLPPAPAPSAAVSMQTPLNQNWCAKCNATFRMTSDLVYHMRTHHKRETRSPVSSAAAQRIRREEKLHCSICGEGFRERHHLTRHMTSHI</sequence>
<evidence type="ECO:0000313" key="7">
    <source>
        <dbReference type="EMBL" id="CAD5123463.1"/>
    </source>
</evidence>
<evidence type="ECO:0000259" key="6">
    <source>
        <dbReference type="PROSITE" id="PS50280"/>
    </source>
</evidence>
<feature type="domain" description="SET" evidence="6">
    <location>
        <begin position="1"/>
        <end position="109"/>
    </location>
</feature>
<dbReference type="InterPro" id="IPR001214">
    <property type="entry name" value="SET_dom"/>
</dbReference>
<comment type="subcellular location">
    <subcellularLocation>
        <location evidence="1">Nucleus</location>
    </subcellularLocation>
</comment>
<dbReference type="PROSITE" id="PS00028">
    <property type="entry name" value="ZINC_FINGER_C2H2_1"/>
    <property type="match status" value="2"/>
</dbReference>
<evidence type="ECO:0000259" key="5">
    <source>
        <dbReference type="PROSITE" id="PS50157"/>
    </source>
</evidence>
<dbReference type="PANTHER" id="PTHR16516:SF4">
    <property type="entry name" value="C2H2-TYPE DOMAIN-CONTAINING PROTEIN"/>
    <property type="match status" value="1"/>
</dbReference>
<evidence type="ECO:0000313" key="8">
    <source>
        <dbReference type="Proteomes" id="UP000549394"/>
    </source>
</evidence>
<evidence type="ECO:0000256" key="1">
    <source>
        <dbReference type="ARBA" id="ARBA00004123"/>
    </source>
</evidence>
<keyword evidence="3" id="KW-0863">Zinc-finger</keyword>
<organism evidence="7 8">
    <name type="scientific">Dimorphilus gyrociliatus</name>
    <dbReference type="NCBI Taxonomy" id="2664684"/>
    <lineage>
        <taxon>Eukaryota</taxon>
        <taxon>Metazoa</taxon>
        <taxon>Spiralia</taxon>
        <taxon>Lophotrochozoa</taxon>
        <taxon>Annelida</taxon>
        <taxon>Polychaeta</taxon>
        <taxon>Polychaeta incertae sedis</taxon>
        <taxon>Dinophilidae</taxon>
        <taxon>Dimorphilus</taxon>
    </lineage>
</organism>
<accession>A0A7I8W4I2</accession>
<dbReference type="GO" id="GO:0008270">
    <property type="term" value="F:zinc ion binding"/>
    <property type="evidence" value="ECO:0007669"/>
    <property type="project" value="UniProtKB-KW"/>
</dbReference>
<evidence type="ECO:0000256" key="4">
    <source>
        <dbReference type="SAM" id="MobiDB-lite"/>
    </source>
</evidence>
<dbReference type="SUPFAM" id="SSF57667">
    <property type="entry name" value="beta-beta-alpha zinc fingers"/>
    <property type="match status" value="1"/>
</dbReference>
<keyword evidence="3" id="KW-0862">Zinc</keyword>
<keyword evidence="8" id="KW-1185">Reference proteome</keyword>
<dbReference type="AlphaFoldDB" id="A0A7I8W4I2"/>
<dbReference type="EMBL" id="CAJFCJ010000019">
    <property type="protein sequence ID" value="CAD5123463.1"/>
    <property type="molecule type" value="Genomic_DNA"/>
</dbReference>
<feature type="domain" description="C2H2-type" evidence="5">
    <location>
        <begin position="292"/>
        <end position="315"/>
    </location>
</feature>
<name>A0A7I8W4I2_9ANNE</name>